<evidence type="ECO:0000313" key="3">
    <source>
        <dbReference type="Proteomes" id="UP001231189"/>
    </source>
</evidence>
<feature type="compositionally biased region" description="Polar residues" evidence="1">
    <location>
        <begin position="436"/>
        <end position="454"/>
    </location>
</feature>
<feature type="region of interest" description="Disordered" evidence="1">
    <location>
        <begin position="243"/>
        <end position="298"/>
    </location>
</feature>
<evidence type="ECO:0008006" key="4">
    <source>
        <dbReference type="Google" id="ProtNLM"/>
    </source>
</evidence>
<dbReference type="InterPro" id="IPR053253">
    <property type="entry name" value="Sex_diff_modulator"/>
</dbReference>
<dbReference type="Proteomes" id="UP001231189">
    <property type="component" value="Unassembled WGS sequence"/>
</dbReference>
<dbReference type="AlphaFoldDB" id="A0AAD8ST42"/>
<dbReference type="PANTHER" id="PTHR33087:SF31">
    <property type="entry name" value="OS06G0482850 PROTEIN"/>
    <property type="match status" value="1"/>
</dbReference>
<dbReference type="EMBL" id="JAUUTY010000003">
    <property type="protein sequence ID" value="KAK1663152.1"/>
    <property type="molecule type" value="Genomic_DNA"/>
</dbReference>
<feature type="region of interest" description="Disordered" evidence="1">
    <location>
        <begin position="545"/>
        <end position="570"/>
    </location>
</feature>
<sequence length="707" mass="75635">MAAWPPLRAASAQVPLLSADSGWAAEPHASLCVVRRSESMNNLEQRLRFAMVAYIGGNRPSVSCEQVSVALAAVGVPASAASVHLFAPEDFLVVFSSAEHRNRVAALPELVIEGAPLFFRQWNRQSQATQVSLGTKIMLAVEGLPPHAWETETVEDLLGKACAVVEIAPETRTRADMSLFKLSAWTSDLDSVPVARTLVVPEPAAAPPVGGPAVVGTVADSAGVVSLRYKILVHVVAVEEEMSLEERRRLPPSSGDHGRAAEEEAGGQARRCWRPRPWKRGAPDQRGTAFGGSSRQRAVLAPEPPVEWRLPVVSSPAPLVAPACRTGQQTGPVEGPVAGDADKTVQRPVAAKATLPVSSPAEPEILPNSTVLIMQTNEEVEIEAIETLPPLKTGYRFEAGKAGSAADPRPSGDTTGVRDVPFSTVERDIGKEQPSMRLSENSGEDSGSWATTGAESDPTAVREDVPVKSSVVEGHVESAERLGFIQISISGSAFERDKRRLEDTADSVDSIACLEEDSPVLGSPCMSYTGPNSNMQMVPRLEGEHARPEVDNTTELSREEASAGHRERNGMSESETIAFAKIKAFCANILKTLAPPLLKEVQGATRLCAEAEPFTPRRLTRRSAAIATGASTTRARKASAGETVLLHTLGIVPSDLSVNEEDLQIFKGIFDSPIREQQLRVMASIFGKVMPRNVEEAQGGRMEVSAR</sequence>
<feature type="region of interest" description="Disordered" evidence="1">
    <location>
        <begin position="400"/>
        <end position="464"/>
    </location>
</feature>
<evidence type="ECO:0000256" key="1">
    <source>
        <dbReference type="SAM" id="MobiDB-lite"/>
    </source>
</evidence>
<comment type="caution">
    <text evidence="2">The sequence shown here is derived from an EMBL/GenBank/DDBJ whole genome shotgun (WGS) entry which is preliminary data.</text>
</comment>
<proteinExistence type="predicted"/>
<reference evidence="2" key="1">
    <citation type="submission" date="2023-07" db="EMBL/GenBank/DDBJ databases">
        <title>A chromosome-level genome assembly of Lolium multiflorum.</title>
        <authorList>
            <person name="Chen Y."/>
            <person name="Copetti D."/>
            <person name="Kolliker R."/>
            <person name="Studer B."/>
        </authorList>
    </citation>
    <scope>NUCLEOTIDE SEQUENCE</scope>
    <source>
        <strain evidence="2">02402/16</strain>
        <tissue evidence="2">Leaf</tissue>
    </source>
</reference>
<accession>A0AAD8ST42</accession>
<gene>
    <name evidence="2" type="ORF">QYE76_051311</name>
</gene>
<name>A0AAD8ST42_LOLMU</name>
<dbReference type="PANTHER" id="PTHR33087">
    <property type="entry name" value="OS07G0539200 PROTEIN"/>
    <property type="match status" value="1"/>
</dbReference>
<organism evidence="2 3">
    <name type="scientific">Lolium multiflorum</name>
    <name type="common">Italian ryegrass</name>
    <name type="synonym">Lolium perenne subsp. multiflorum</name>
    <dbReference type="NCBI Taxonomy" id="4521"/>
    <lineage>
        <taxon>Eukaryota</taxon>
        <taxon>Viridiplantae</taxon>
        <taxon>Streptophyta</taxon>
        <taxon>Embryophyta</taxon>
        <taxon>Tracheophyta</taxon>
        <taxon>Spermatophyta</taxon>
        <taxon>Magnoliopsida</taxon>
        <taxon>Liliopsida</taxon>
        <taxon>Poales</taxon>
        <taxon>Poaceae</taxon>
        <taxon>BOP clade</taxon>
        <taxon>Pooideae</taxon>
        <taxon>Poodae</taxon>
        <taxon>Poeae</taxon>
        <taxon>Poeae Chloroplast Group 2 (Poeae type)</taxon>
        <taxon>Loliodinae</taxon>
        <taxon>Loliinae</taxon>
        <taxon>Lolium</taxon>
    </lineage>
</organism>
<protein>
    <recommendedName>
        <fullName evidence="4">DUF4283 domain-containing protein</fullName>
    </recommendedName>
</protein>
<evidence type="ECO:0000313" key="2">
    <source>
        <dbReference type="EMBL" id="KAK1663152.1"/>
    </source>
</evidence>
<keyword evidence="3" id="KW-1185">Reference proteome</keyword>